<reference evidence="1 2" key="1">
    <citation type="submission" date="2019-05" db="EMBL/GenBank/DDBJ databases">
        <title>Emergence of the Ug99 lineage of the wheat stem rust pathogen through somatic hybridization.</title>
        <authorList>
            <person name="Li F."/>
            <person name="Upadhyaya N.M."/>
            <person name="Sperschneider J."/>
            <person name="Matny O."/>
            <person name="Nguyen-Phuc H."/>
            <person name="Mago R."/>
            <person name="Raley C."/>
            <person name="Miller M.E."/>
            <person name="Silverstein K.A.T."/>
            <person name="Henningsen E."/>
            <person name="Hirsch C.D."/>
            <person name="Visser B."/>
            <person name="Pretorius Z.A."/>
            <person name="Steffenson B.J."/>
            <person name="Schwessinger B."/>
            <person name="Dodds P.N."/>
            <person name="Figueroa M."/>
        </authorList>
    </citation>
    <scope>NUCLEOTIDE SEQUENCE [LARGE SCALE GENOMIC DNA]</scope>
    <source>
        <strain evidence="1">21-0</strain>
    </source>
</reference>
<dbReference type="EMBL" id="VSWC01000145">
    <property type="protein sequence ID" value="KAA1076555.1"/>
    <property type="molecule type" value="Genomic_DNA"/>
</dbReference>
<accession>A0A5B0MI14</accession>
<keyword evidence="2" id="KW-1185">Reference proteome</keyword>
<dbReference type="Proteomes" id="UP000324748">
    <property type="component" value="Unassembled WGS sequence"/>
</dbReference>
<name>A0A5B0MI14_PUCGR</name>
<comment type="caution">
    <text evidence="1">The sequence shown here is derived from an EMBL/GenBank/DDBJ whole genome shotgun (WGS) entry which is preliminary data.</text>
</comment>
<evidence type="ECO:0000313" key="2">
    <source>
        <dbReference type="Proteomes" id="UP000324748"/>
    </source>
</evidence>
<gene>
    <name evidence="1" type="ORF">PGT21_011617</name>
</gene>
<proteinExistence type="predicted"/>
<dbReference type="OrthoDB" id="10585123at2759"/>
<organism evidence="1 2">
    <name type="scientific">Puccinia graminis f. sp. tritici</name>
    <dbReference type="NCBI Taxonomy" id="56615"/>
    <lineage>
        <taxon>Eukaryota</taxon>
        <taxon>Fungi</taxon>
        <taxon>Dikarya</taxon>
        <taxon>Basidiomycota</taxon>
        <taxon>Pucciniomycotina</taxon>
        <taxon>Pucciniomycetes</taxon>
        <taxon>Pucciniales</taxon>
        <taxon>Pucciniaceae</taxon>
        <taxon>Puccinia</taxon>
    </lineage>
</organism>
<evidence type="ECO:0000313" key="1">
    <source>
        <dbReference type="EMBL" id="KAA1076555.1"/>
    </source>
</evidence>
<dbReference type="AlphaFoldDB" id="A0A5B0MI14"/>
<protein>
    <submittedName>
        <fullName evidence="1">Uncharacterized protein</fullName>
    </submittedName>
</protein>
<sequence>MDNNIFHTSETPQMKPMAKFLSRVTDRGNNQVDPTHFRPEAQFKKFLSGKKSNMDVATAELDLYLQEATLDTNGKPFDVLKWWSINYL</sequence>